<feature type="domain" description="AMP-binding enzyme C-terminal" evidence="2">
    <location>
        <begin position="655"/>
        <end position="728"/>
    </location>
</feature>
<evidence type="ECO:0000313" key="3">
    <source>
        <dbReference type="EMBL" id="TSB19904.1"/>
    </source>
</evidence>
<dbReference type="GO" id="GO:0043041">
    <property type="term" value="P:amino acid activation for nonribosomal peptide biosynthetic process"/>
    <property type="evidence" value="ECO:0007669"/>
    <property type="project" value="TreeGrafter"/>
</dbReference>
<organism evidence="3 4">
    <name type="scientific">Streptomyces benahoarensis</name>
    <dbReference type="NCBI Taxonomy" id="2595054"/>
    <lineage>
        <taxon>Bacteria</taxon>
        <taxon>Bacillati</taxon>
        <taxon>Actinomycetota</taxon>
        <taxon>Actinomycetes</taxon>
        <taxon>Kitasatosporales</taxon>
        <taxon>Streptomycetaceae</taxon>
        <taxon>Streptomyces</taxon>
    </lineage>
</organism>
<dbReference type="InterPro" id="IPR025110">
    <property type="entry name" value="AMP-bd_C"/>
</dbReference>
<dbReference type="PANTHER" id="PTHR45527:SF1">
    <property type="entry name" value="FATTY ACID SYNTHASE"/>
    <property type="match status" value="1"/>
</dbReference>
<name>A0A553XSD1_9ACTN</name>
<dbReference type="GO" id="GO:0005737">
    <property type="term" value="C:cytoplasm"/>
    <property type="evidence" value="ECO:0007669"/>
    <property type="project" value="TreeGrafter"/>
</dbReference>
<dbReference type="Proteomes" id="UP000320888">
    <property type="component" value="Unassembled WGS sequence"/>
</dbReference>
<feature type="domain" description="AMP-dependent synthetase/ligase" evidence="1">
    <location>
        <begin position="244"/>
        <end position="597"/>
    </location>
</feature>
<dbReference type="RefSeq" id="WP_143945530.1">
    <property type="nucleotide sequence ID" value="NZ_VKLS01000724.1"/>
</dbReference>
<dbReference type="CDD" id="cd05930">
    <property type="entry name" value="A_NRPS"/>
    <property type="match status" value="1"/>
</dbReference>
<proteinExistence type="predicted"/>
<dbReference type="InterPro" id="IPR000873">
    <property type="entry name" value="AMP-dep_synth/lig_dom"/>
</dbReference>
<evidence type="ECO:0000313" key="4">
    <source>
        <dbReference type="Proteomes" id="UP000320888"/>
    </source>
</evidence>
<feature type="non-terminal residue" evidence="3">
    <location>
        <position position="735"/>
    </location>
</feature>
<dbReference type="PROSITE" id="PS00455">
    <property type="entry name" value="AMP_BINDING"/>
    <property type="match status" value="1"/>
</dbReference>
<keyword evidence="4" id="KW-1185">Reference proteome</keyword>
<dbReference type="GO" id="GO:0044550">
    <property type="term" value="P:secondary metabolite biosynthetic process"/>
    <property type="evidence" value="ECO:0007669"/>
    <property type="project" value="TreeGrafter"/>
</dbReference>
<dbReference type="SUPFAM" id="SSF52777">
    <property type="entry name" value="CoA-dependent acyltransferases"/>
    <property type="match status" value="1"/>
</dbReference>
<dbReference type="EMBL" id="VKLS01000724">
    <property type="protein sequence ID" value="TSB19904.1"/>
    <property type="molecule type" value="Genomic_DNA"/>
</dbReference>
<dbReference type="Gene3D" id="3.30.300.30">
    <property type="match status" value="1"/>
</dbReference>
<dbReference type="FunFam" id="3.40.50.980:FF:000001">
    <property type="entry name" value="Non-ribosomal peptide synthetase"/>
    <property type="match status" value="1"/>
</dbReference>
<dbReference type="SUPFAM" id="SSF56801">
    <property type="entry name" value="Acetyl-CoA synthetase-like"/>
    <property type="match status" value="1"/>
</dbReference>
<dbReference type="InterPro" id="IPR045851">
    <property type="entry name" value="AMP-bd_C_sf"/>
</dbReference>
<dbReference type="InterPro" id="IPR042099">
    <property type="entry name" value="ANL_N_sf"/>
</dbReference>
<reference evidence="3 4" key="1">
    <citation type="submission" date="2019-07" db="EMBL/GenBank/DDBJ databases">
        <title>Draft genome for Streptomyces benahoarensis MZ03-48.</title>
        <authorList>
            <person name="Gonzalez-Pimentel J.L."/>
        </authorList>
    </citation>
    <scope>NUCLEOTIDE SEQUENCE [LARGE SCALE GENOMIC DNA]</scope>
    <source>
        <strain evidence="3 4">MZ03-48</strain>
    </source>
</reference>
<gene>
    <name evidence="3" type="ORF">FNZ23_29060</name>
</gene>
<evidence type="ECO:0000259" key="2">
    <source>
        <dbReference type="Pfam" id="PF13193"/>
    </source>
</evidence>
<dbReference type="NCBIfam" id="TIGR01733">
    <property type="entry name" value="AA-adenyl-dom"/>
    <property type="match status" value="1"/>
</dbReference>
<dbReference type="InterPro" id="IPR020845">
    <property type="entry name" value="AMP-binding_CS"/>
</dbReference>
<sequence length="735" mass="79702">MTKPTDNDREYWRTVLTDAGFTPVPRWAPHPVPGVDTHELPLPGELMDRLDRWGGEHGVPREAILLAAHTGVLAALSGERQVTTGCTVAATGPALPCRLSAAPVTWRELAQEAARVLADLTAHRRCAVPRLAAELGLDAVLFEAELDPYGHGGDPLGTSVLRLSVTRHGAGARLRTRHRTDALDAASAARIAGYHRTALTHFAADPDAPYGRLSLLSATERRFQLDELAGPRRALPDRRFHELFEERVRTHPDAVAAVHGGRHLTYRELNDRANRLGHALLAQGLTREGVVAVVTERTLDWMAAVLAVFKAGGVYLPVEPHFPPDRIAAMLTRAGCGLALTEPGSTTTLDQALAALPAVRTLRIDTALAAGHPTDDPGVRVAADQLAYIYFTSGSTGEPKGAMCEHAGFLNHLHAKIADLGIAEGHTVAQTAPQCFDISLWQLVAALLAGGRTHLVEQRVILDVERFVDTLATARVTVLQVVPSYLEAVLTHLERNPRPLPDLRCVSVTGEALKKALVQRWFAARPGIRLVNAYGLTETSDDTNHEVMDRAPDGDRIPLGPCVPNARVYVTDEHLEPVPLGAPGQIVFSGVCVGRGYVNDPERTRLAFGDDPHRPGQRLYQGGDFGRWLPGGKLEFLGRRDAQVKIRGFRIEIGEIENALLRVDGVRDGAVVVGGDDGRGTHLVAFYSGPRPLETDVLRARLGESLPAYMMPTAFHWHARLPLTGNGKIDKRTLT</sequence>
<protein>
    <submittedName>
        <fullName evidence="3">Amino acid adenylation domain-containing protein</fullName>
    </submittedName>
</protein>
<dbReference type="Pfam" id="PF13193">
    <property type="entry name" value="AMP-binding_C"/>
    <property type="match status" value="1"/>
</dbReference>
<dbReference type="InterPro" id="IPR010071">
    <property type="entry name" value="AA_adenyl_dom"/>
</dbReference>
<dbReference type="AlphaFoldDB" id="A0A553XSD1"/>
<evidence type="ECO:0000259" key="1">
    <source>
        <dbReference type="Pfam" id="PF00501"/>
    </source>
</evidence>
<dbReference type="Pfam" id="PF00501">
    <property type="entry name" value="AMP-binding"/>
    <property type="match status" value="1"/>
</dbReference>
<accession>A0A553XSD1</accession>
<dbReference type="Gene3D" id="3.40.50.12780">
    <property type="entry name" value="N-terminal domain of ligase-like"/>
    <property type="match status" value="1"/>
</dbReference>
<dbReference type="PANTHER" id="PTHR45527">
    <property type="entry name" value="NONRIBOSOMAL PEPTIDE SYNTHETASE"/>
    <property type="match status" value="1"/>
</dbReference>
<dbReference type="GO" id="GO:0031177">
    <property type="term" value="F:phosphopantetheine binding"/>
    <property type="evidence" value="ECO:0007669"/>
    <property type="project" value="TreeGrafter"/>
</dbReference>
<dbReference type="Gene3D" id="3.30.559.30">
    <property type="entry name" value="Nonribosomal peptide synthetase, condensation domain"/>
    <property type="match status" value="1"/>
</dbReference>
<comment type="caution">
    <text evidence="3">The sequence shown here is derived from an EMBL/GenBank/DDBJ whole genome shotgun (WGS) entry which is preliminary data.</text>
</comment>